<sequence length="382" mass="42623">MDMVLFTLGDFPLTLSHAIAAAVALMALLLVILLVNSLRSGRQRAEEAATAIARSQEMEKHLADMMRIQNEMTGRMQTMSEIFGSRTSDLARLVNERLDSTSQRMGQAITENRTKTEESLTKLHERLAVIDRAQSTMTALSGEIVSLQSILSNKQQRGAFGQGRMEAIIADGLASNGYAFQTTLSNGSRPDCVIFMPNDAPRLVIDAKFPLESWQRLKEAANDDEAKLARAQFKTDITTHVRAISDKYLIAGETQDTAFMFVPSEAIFADLHEQFEDLVQRAIRHRVVIVSPSLLMLSIQVIQALLRDVRMREQAHLIQKEVRELLADVGRLDDRVRKLQTHFQQANNDIGDILVSTGKVTRRGEKIDALELEEPAARLAGE</sequence>
<comment type="similarity">
    <text evidence="2">Belongs to the RmuC family.</text>
</comment>
<evidence type="ECO:0000256" key="3">
    <source>
        <dbReference type="ARBA" id="ARBA00021840"/>
    </source>
</evidence>
<dbReference type="EMBL" id="CP041690">
    <property type="protein sequence ID" value="QEE18972.1"/>
    <property type="molecule type" value="Genomic_DNA"/>
</dbReference>
<keyword evidence="7" id="KW-1185">Reference proteome</keyword>
<keyword evidence="5" id="KW-0233">DNA recombination</keyword>
<evidence type="ECO:0000313" key="6">
    <source>
        <dbReference type="EMBL" id="QEE18972.1"/>
    </source>
</evidence>
<protein>
    <recommendedName>
        <fullName evidence="3">DNA recombination protein RmuC homolog</fullName>
    </recommendedName>
</protein>
<comment type="function">
    <text evidence="1">Involved in DNA recombination.</text>
</comment>
<dbReference type="AlphaFoldDB" id="A0A5B9DJG9"/>
<dbReference type="Pfam" id="PF02646">
    <property type="entry name" value="RmuC"/>
    <property type="match status" value="1"/>
</dbReference>
<dbReference type="RefSeq" id="WP_049707441.1">
    <property type="nucleotide sequence ID" value="NZ_BMFM01000001.1"/>
</dbReference>
<dbReference type="Proteomes" id="UP000321062">
    <property type="component" value="Chromosome"/>
</dbReference>
<dbReference type="PANTHER" id="PTHR30563">
    <property type="entry name" value="DNA RECOMBINATION PROTEIN RMUC"/>
    <property type="match status" value="1"/>
</dbReference>
<reference evidence="6 7" key="1">
    <citation type="journal article" date="2015" name="Int. J. Syst. Evol. Microbiol.">
        <title>Youhaiella tibetensis gen. nov., sp. nov., isolated from subsurface sediment.</title>
        <authorList>
            <person name="Wang Y.X."/>
            <person name="Huang F.Q."/>
            <person name="Nogi Y."/>
            <person name="Pang S.J."/>
            <person name="Wang P.K."/>
            <person name="Lv J."/>
        </authorList>
    </citation>
    <scope>NUCLEOTIDE SEQUENCE [LARGE SCALE GENOMIC DNA]</scope>
    <source>
        <strain evidence="7">fig4</strain>
    </source>
</reference>
<dbReference type="InterPro" id="IPR003798">
    <property type="entry name" value="DNA_recombination_RmuC"/>
</dbReference>
<evidence type="ECO:0000256" key="2">
    <source>
        <dbReference type="ARBA" id="ARBA00009840"/>
    </source>
</evidence>
<evidence type="ECO:0000256" key="4">
    <source>
        <dbReference type="ARBA" id="ARBA00023054"/>
    </source>
</evidence>
<dbReference type="PANTHER" id="PTHR30563:SF0">
    <property type="entry name" value="DNA RECOMBINATION PROTEIN RMUC"/>
    <property type="match status" value="1"/>
</dbReference>
<evidence type="ECO:0000256" key="5">
    <source>
        <dbReference type="ARBA" id="ARBA00023172"/>
    </source>
</evidence>
<evidence type="ECO:0000256" key="1">
    <source>
        <dbReference type="ARBA" id="ARBA00003416"/>
    </source>
</evidence>
<organism evidence="6 7">
    <name type="scientific">Paradevosia tibetensis</name>
    <dbReference type="NCBI Taxonomy" id="1447062"/>
    <lineage>
        <taxon>Bacteria</taxon>
        <taxon>Pseudomonadati</taxon>
        <taxon>Pseudomonadota</taxon>
        <taxon>Alphaproteobacteria</taxon>
        <taxon>Hyphomicrobiales</taxon>
        <taxon>Devosiaceae</taxon>
        <taxon>Paradevosia</taxon>
    </lineage>
</organism>
<dbReference type="OrthoDB" id="370725at2"/>
<keyword evidence="4" id="KW-0175">Coiled coil</keyword>
<accession>A0A5B9DJG9</accession>
<name>A0A5B9DJG9_9HYPH</name>
<gene>
    <name evidence="6" type="primary">rmuC</name>
    <name evidence="6" type="ORF">FNA67_01725</name>
</gene>
<dbReference type="KEGG" id="yti:FNA67_01725"/>
<dbReference type="GO" id="GO:0006310">
    <property type="term" value="P:DNA recombination"/>
    <property type="evidence" value="ECO:0007669"/>
    <property type="project" value="UniProtKB-KW"/>
</dbReference>
<proteinExistence type="inferred from homology"/>
<evidence type="ECO:0000313" key="7">
    <source>
        <dbReference type="Proteomes" id="UP000321062"/>
    </source>
</evidence>